<evidence type="ECO:0000313" key="1">
    <source>
        <dbReference type="EMBL" id="KAG8194062.1"/>
    </source>
</evidence>
<reference evidence="1 2" key="1">
    <citation type="journal article" date="2022" name="Nat. Ecol. Evol.">
        <title>A masculinizing supergene underlies an exaggerated male reproductive morph in a spider.</title>
        <authorList>
            <person name="Hendrickx F."/>
            <person name="De Corte Z."/>
            <person name="Sonet G."/>
            <person name="Van Belleghem S.M."/>
            <person name="Kostlbacher S."/>
            <person name="Vangestel C."/>
        </authorList>
    </citation>
    <scope>NUCLEOTIDE SEQUENCE [LARGE SCALE GENOMIC DNA]</scope>
    <source>
        <strain evidence="1">W744_W776</strain>
    </source>
</reference>
<dbReference type="EMBL" id="JAFNEN010000109">
    <property type="protein sequence ID" value="KAG8194062.1"/>
    <property type="molecule type" value="Genomic_DNA"/>
</dbReference>
<dbReference type="Proteomes" id="UP000827092">
    <property type="component" value="Unassembled WGS sequence"/>
</dbReference>
<dbReference type="AlphaFoldDB" id="A0AAV6VC27"/>
<sequence length="111" mass="12709">MMPQPTATPPLYFDCSPTVSYIFIKSTMPNTHLNEPPPPDLFIHHTNPPKLHHFHIPCMKKRIIPPSDKVINANSPNFDTPYTPNSTKARTKAWITLNLYDTIQHQVLHIS</sequence>
<protein>
    <submittedName>
        <fullName evidence="1">Uncharacterized protein</fullName>
    </submittedName>
</protein>
<evidence type="ECO:0000313" key="2">
    <source>
        <dbReference type="Proteomes" id="UP000827092"/>
    </source>
</evidence>
<keyword evidence="2" id="KW-1185">Reference proteome</keyword>
<proteinExistence type="predicted"/>
<name>A0AAV6VC27_9ARAC</name>
<accession>A0AAV6VC27</accession>
<organism evidence="1 2">
    <name type="scientific">Oedothorax gibbosus</name>
    <dbReference type="NCBI Taxonomy" id="931172"/>
    <lineage>
        <taxon>Eukaryota</taxon>
        <taxon>Metazoa</taxon>
        <taxon>Ecdysozoa</taxon>
        <taxon>Arthropoda</taxon>
        <taxon>Chelicerata</taxon>
        <taxon>Arachnida</taxon>
        <taxon>Araneae</taxon>
        <taxon>Araneomorphae</taxon>
        <taxon>Entelegynae</taxon>
        <taxon>Araneoidea</taxon>
        <taxon>Linyphiidae</taxon>
        <taxon>Erigoninae</taxon>
        <taxon>Oedothorax</taxon>
    </lineage>
</organism>
<comment type="caution">
    <text evidence="1">The sequence shown here is derived from an EMBL/GenBank/DDBJ whole genome shotgun (WGS) entry which is preliminary data.</text>
</comment>
<gene>
    <name evidence="1" type="ORF">JTE90_003011</name>
</gene>